<dbReference type="AlphaFoldDB" id="A0A5B7CHI2"/>
<evidence type="ECO:0000313" key="3">
    <source>
        <dbReference type="Proteomes" id="UP000324222"/>
    </source>
</evidence>
<protein>
    <submittedName>
        <fullName evidence="2">Uncharacterized protein</fullName>
    </submittedName>
</protein>
<organism evidence="2 3">
    <name type="scientific">Portunus trituberculatus</name>
    <name type="common">Swimming crab</name>
    <name type="synonym">Neptunus trituberculatus</name>
    <dbReference type="NCBI Taxonomy" id="210409"/>
    <lineage>
        <taxon>Eukaryota</taxon>
        <taxon>Metazoa</taxon>
        <taxon>Ecdysozoa</taxon>
        <taxon>Arthropoda</taxon>
        <taxon>Crustacea</taxon>
        <taxon>Multicrustacea</taxon>
        <taxon>Malacostraca</taxon>
        <taxon>Eumalacostraca</taxon>
        <taxon>Eucarida</taxon>
        <taxon>Decapoda</taxon>
        <taxon>Pleocyemata</taxon>
        <taxon>Brachyura</taxon>
        <taxon>Eubrachyura</taxon>
        <taxon>Portunoidea</taxon>
        <taxon>Portunidae</taxon>
        <taxon>Portuninae</taxon>
        <taxon>Portunus</taxon>
    </lineage>
</organism>
<proteinExistence type="predicted"/>
<dbReference type="Proteomes" id="UP000324222">
    <property type="component" value="Unassembled WGS sequence"/>
</dbReference>
<evidence type="ECO:0000313" key="2">
    <source>
        <dbReference type="EMBL" id="MPC07896.1"/>
    </source>
</evidence>
<accession>A0A5B7CHI2</accession>
<dbReference type="EMBL" id="VSRR010000011">
    <property type="protein sequence ID" value="MPC07896.1"/>
    <property type="molecule type" value="Genomic_DNA"/>
</dbReference>
<sequence>MKFSVGRSKKGIPIHSNHSPATTKSEPECWQPSKCTNLTLEGRQQLPIAIHTTQLALSV</sequence>
<keyword evidence="3" id="KW-1185">Reference proteome</keyword>
<feature type="region of interest" description="Disordered" evidence="1">
    <location>
        <begin position="1"/>
        <end position="28"/>
    </location>
</feature>
<comment type="caution">
    <text evidence="2">The sequence shown here is derived from an EMBL/GenBank/DDBJ whole genome shotgun (WGS) entry which is preliminary data.</text>
</comment>
<name>A0A5B7CHI2_PORTR</name>
<reference evidence="2 3" key="1">
    <citation type="submission" date="2019-05" db="EMBL/GenBank/DDBJ databases">
        <title>Another draft genome of Portunus trituberculatus and its Hox gene families provides insights of decapod evolution.</title>
        <authorList>
            <person name="Jeong J.-H."/>
            <person name="Song I."/>
            <person name="Kim S."/>
            <person name="Choi T."/>
            <person name="Kim D."/>
            <person name="Ryu S."/>
            <person name="Kim W."/>
        </authorList>
    </citation>
    <scope>NUCLEOTIDE SEQUENCE [LARGE SCALE GENOMIC DNA]</scope>
    <source>
        <tissue evidence="2">Muscle</tissue>
    </source>
</reference>
<evidence type="ECO:0000256" key="1">
    <source>
        <dbReference type="SAM" id="MobiDB-lite"/>
    </source>
</evidence>
<gene>
    <name evidence="2" type="ORF">E2C01_000464</name>
</gene>